<evidence type="ECO:0000256" key="21">
    <source>
        <dbReference type="SAM" id="SignalP"/>
    </source>
</evidence>
<dbReference type="PANTHER" id="PTHR22888">
    <property type="entry name" value="CYTOCHROME C OXIDASE, SUBUNIT II"/>
    <property type="match status" value="1"/>
</dbReference>
<dbReference type="Pfam" id="PF02790">
    <property type="entry name" value="COX2_TM"/>
    <property type="match status" value="1"/>
</dbReference>
<evidence type="ECO:0000256" key="20">
    <source>
        <dbReference type="SAM" id="Phobius"/>
    </source>
</evidence>
<sequence>MKKTKQLFTGLILFLSGLGTLQAAENCPSNRMEGSVCLPNGFPMEADPGRYALNLTQGQTQISHDVYNLHMLILWICVLVGLGVFSAMFYSIYHHRKSKGHVAKQFHENTLVEIIWTIIPAVILVSMAIPATKTMLEMDDVQDSDMTIKVTGWQWKWEYEYLGHDIHFFSKLSDASNQARQLNSGIDTTEVPNYLLSVDEPVVVPVNKKIRLVFTAADVLHSWWVPELGWKKDAIPGFINEAWTSVSKPGVFRGQCTELCGKDHAFMPIVVIAMEQADYDVWAKAKVEEMKQGASLADEPHDQLVKNGGEIYAKNCATCHMPDGAGIPGAFPALTNSPVVTGDIKAQANLILNGKNAMPAFGKQLQAAELAAVITYTRNALGNSKGDEIQAKEINSMLGGAAAAPQTELGNNGAAKSKSAEKPNSVKKTTAPEDKPKKADKPKLAASQADEVENVQFASDKFYPQKKVTDKPSPVTANTSKKAESADAKGEATLAELVKKGESVYQENCQSCHQPGGIGMPPVFPALKGSAVVTGKIDAQVDMMLKGKGMMPGFGKTLSADDFAAVLAFTRNKLNATGDFKQPSEIGALQ</sequence>
<evidence type="ECO:0000256" key="14">
    <source>
        <dbReference type="ARBA" id="ARBA00024688"/>
    </source>
</evidence>
<evidence type="ECO:0000256" key="9">
    <source>
        <dbReference type="ARBA" id="ARBA00022982"/>
    </source>
</evidence>
<dbReference type="NCBIfam" id="TIGR02866">
    <property type="entry name" value="CoxB"/>
    <property type="match status" value="1"/>
</dbReference>
<evidence type="ECO:0000313" key="26">
    <source>
        <dbReference type="Proteomes" id="UP000017842"/>
    </source>
</evidence>
<dbReference type="InterPro" id="IPR008972">
    <property type="entry name" value="Cupredoxin"/>
</dbReference>
<dbReference type="InterPro" id="IPR036257">
    <property type="entry name" value="Cyt_c_oxidase_su2_TM_sf"/>
</dbReference>
<feature type="domain" description="Cytochrome c" evidence="24">
    <location>
        <begin position="303"/>
        <end position="381"/>
    </location>
</feature>
<dbReference type="GO" id="GO:0020037">
    <property type="term" value="F:heme binding"/>
    <property type="evidence" value="ECO:0007669"/>
    <property type="project" value="InterPro"/>
</dbReference>
<dbReference type="Proteomes" id="UP000017842">
    <property type="component" value="Unassembled WGS sequence"/>
</dbReference>
<feature type="chain" id="PRO_5004731736" description="Cytochrome c oxidase subunit 2" evidence="21">
    <location>
        <begin position="24"/>
        <end position="590"/>
    </location>
</feature>
<feature type="transmembrane region" description="Helical" evidence="20">
    <location>
        <begin position="72"/>
        <end position="93"/>
    </location>
</feature>
<comment type="caution">
    <text evidence="25">The sequence shown here is derived from an EMBL/GenBank/DDBJ whole genome shotgun (WGS) entry which is preliminary data.</text>
</comment>
<evidence type="ECO:0000256" key="3">
    <source>
        <dbReference type="ARBA" id="ARBA00022448"/>
    </source>
</evidence>
<feature type="domain" description="Cytochrome c" evidence="24">
    <location>
        <begin position="496"/>
        <end position="574"/>
    </location>
</feature>
<evidence type="ECO:0000256" key="19">
    <source>
        <dbReference type="SAM" id="MobiDB-lite"/>
    </source>
</evidence>
<evidence type="ECO:0000259" key="23">
    <source>
        <dbReference type="PROSITE" id="PS50999"/>
    </source>
</evidence>
<dbReference type="PROSITE" id="PS50999">
    <property type="entry name" value="COX2_TM"/>
    <property type="match status" value="1"/>
</dbReference>
<dbReference type="AlphaFoldDB" id="V5C1U1"/>
<dbReference type="Pfam" id="PF00116">
    <property type="entry name" value="COX2"/>
    <property type="match status" value="1"/>
</dbReference>
<dbReference type="PROSITE" id="PS51007">
    <property type="entry name" value="CYTC"/>
    <property type="match status" value="2"/>
</dbReference>
<evidence type="ECO:0000256" key="7">
    <source>
        <dbReference type="ARBA" id="ARBA00022723"/>
    </source>
</evidence>
<keyword evidence="10 20" id="KW-1133">Transmembrane helix</keyword>
<evidence type="ECO:0000256" key="11">
    <source>
        <dbReference type="ARBA" id="ARBA00023004"/>
    </source>
</evidence>
<gene>
    <name evidence="25" type="primary">ctaC</name>
    <name evidence="25" type="ORF">MGMO_6c00080</name>
</gene>
<dbReference type="GO" id="GO:0005886">
    <property type="term" value="C:plasma membrane"/>
    <property type="evidence" value="ECO:0007669"/>
    <property type="project" value="UniProtKB-SubCell"/>
</dbReference>
<comment type="subcellular location">
    <subcellularLocation>
        <location evidence="17">Cell membrane</location>
        <topology evidence="17">Multi-pass membrane protein</topology>
    </subcellularLocation>
    <subcellularLocation>
        <location evidence="1">Membrane</location>
        <topology evidence="1">Multi-pass membrane protein</topology>
    </subcellularLocation>
</comment>
<feature type="signal peptide" evidence="21">
    <location>
        <begin position="1"/>
        <end position="23"/>
    </location>
</feature>
<dbReference type="EMBL" id="AYLO01000006">
    <property type="protein sequence ID" value="ESS74034.1"/>
    <property type="molecule type" value="Genomic_DNA"/>
</dbReference>
<protein>
    <recommendedName>
        <fullName evidence="18">Cytochrome c oxidase subunit 2</fullName>
        <ecNumber evidence="18">7.1.1.9</ecNumber>
    </recommendedName>
</protein>
<reference evidence="25 26" key="1">
    <citation type="journal article" date="2013" name="Genome Announc.">
        <title>Draft Genome Sequence of the Methanotrophic Gammaproteobacterium Methyloglobulus morosus DSM 22980 Strain KoM1.</title>
        <authorList>
            <person name="Poehlein A."/>
            <person name="Deutzmann J.S."/>
            <person name="Daniel R."/>
            <person name="Simeonova D.D."/>
        </authorList>
    </citation>
    <scope>NUCLEOTIDE SEQUENCE [LARGE SCALE GENOMIC DNA]</scope>
    <source>
        <strain evidence="25 26">KoM1</strain>
    </source>
</reference>
<evidence type="ECO:0000256" key="6">
    <source>
        <dbReference type="ARBA" id="ARBA00022692"/>
    </source>
</evidence>
<keyword evidence="7 16" id="KW-0479">Metal-binding</keyword>
<evidence type="ECO:0000256" key="18">
    <source>
        <dbReference type="RuleBase" id="RU004024"/>
    </source>
</evidence>
<proteinExistence type="inferred from homology"/>
<keyword evidence="11 16" id="KW-0408">Iron</keyword>
<feature type="domain" description="Cytochrome oxidase subunit II transmembrane region profile" evidence="23">
    <location>
        <begin position="47"/>
        <end position="142"/>
    </location>
</feature>
<dbReference type="SUPFAM" id="SSF81464">
    <property type="entry name" value="Cytochrome c oxidase subunit II-like, transmembrane region"/>
    <property type="match status" value="1"/>
</dbReference>
<name>V5C1U1_9GAMM</name>
<feature type="domain" description="Cytochrome oxidase subunit II copper A binding" evidence="22">
    <location>
        <begin position="143"/>
        <end position="285"/>
    </location>
</feature>
<keyword evidence="4 16" id="KW-0349">Heme</keyword>
<dbReference type="PROSITE" id="PS00078">
    <property type="entry name" value="COX2"/>
    <property type="match status" value="1"/>
</dbReference>
<evidence type="ECO:0000256" key="12">
    <source>
        <dbReference type="ARBA" id="ARBA00023008"/>
    </source>
</evidence>
<evidence type="ECO:0000313" key="25">
    <source>
        <dbReference type="EMBL" id="ESS74034.1"/>
    </source>
</evidence>
<keyword evidence="12 18" id="KW-0186">Copper</keyword>
<evidence type="ECO:0000256" key="8">
    <source>
        <dbReference type="ARBA" id="ARBA00022967"/>
    </source>
</evidence>
<keyword evidence="5 17" id="KW-0679">Respiratory chain</keyword>
<comment type="function">
    <text evidence="14 18">Subunits I and II form the functional core of the enzyme complex. Electrons originating in cytochrome c are transferred via heme a and Cu(A) to the binuclear center formed by heme a3 and Cu(B).</text>
</comment>
<evidence type="ECO:0000256" key="13">
    <source>
        <dbReference type="ARBA" id="ARBA00023136"/>
    </source>
</evidence>
<dbReference type="STRING" id="1116472.MGMO_6c00080"/>
<dbReference type="eggNOG" id="COG1622">
    <property type="taxonomic scope" value="Bacteria"/>
</dbReference>
<dbReference type="InterPro" id="IPR001505">
    <property type="entry name" value="Copper_CuA"/>
</dbReference>
<feature type="compositionally biased region" description="Basic and acidic residues" evidence="19">
    <location>
        <begin position="430"/>
        <end position="443"/>
    </location>
</feature>
<comment type="cofactor">
    <cofactor evidence="18">
        <name>Cu cation</name>
        <dbReference type="ChEBI" id="CHEBI:23378"/>
    </cofactor>
    <text evidence="18">Binds a copper A center.</text>
</comment>
<evidence type="ECO:0000256" key="10">
    <source>
        <dbReference type="ARBA" id="ARBA00022989"/>
    </source>
</evidence>
<keyword evidence="9 17" id="KW-0249">Electron transport</keyword>
<dbReference type="Gene3D" id="2.60.40.420">
    <property type="entry name" value="Cupredoxins - blue copper proteins"/>
    <property type="match status" value="1"/>
</dbReference>
<accession>V5C1U1</accession>
<evidence type="ECO:0000259" key="24">
    <source>
        <dbReference type="PROSITE" id="PS51007"/>
    </source>
</evidence>
<dbReference type="InterPro" id="IPR002429">
    <property type="entry name" value="CcO_II-like_C"/>
</dbReference>
<dbReference type="PROSITE" id="PS50857">
    <property type="entry name" value="COX2_CUA"/>
    <property type="match status" value="1"/>
</dbReference>
<dbReference type="EC" id="7.1.1.9" evidence="18"/>
<dbReference type="GO" id="GO:0016491">
    <property type="term" value="F:oxidoreductase activity"/>
    <property type="evidence" value="ECO:0007669"/>
    <property type="project" value="UniProtKB-KW"/>
</dbReference>
<dbReference type="eggNOG" id="COG2010">
    <property type="taxonomic scope" value="Bacteria"/>
</dbReference>
<dbReference type="GO" id="GO:0042773">
    <property type="term" value="P:ATP synthesis coupled electron transport"/>
    <property type="evidence" value="ECO:0007669"/>
    <property type="project" value="TreeGrafter"/>
</dbReference>
<dbReference type="SUPFAM" id="SSF46626">
    <property type="entry name" value="Cytochrome c"/>
    <property type="match status" value="2"/>
</dbReference>
<dbReference type="PATRIC" id="fig|1116472.3.peg.103"/>
<organism evidence="25 26">
    <name type="scientific">Methyloglobulus morosus KoM1</name>
    <dbReference type="NCBI Taxonomy" id="1116472"/>
    <lineage>
        <taxon>Bacteria</taxon>
        <taxon>Pseudomonadati</taxon>
        <taxon>Pseudomonadota</taxon>
        <taxon>Gammaproteobacteria</taxon>
        <taxon>Methylococcales</taxon>
        <taxon>Methylococcaceae</taxon>
        <taxon>Methyloglobulus</taxon>
    </lineage>
</organism>
<evidence type="ECO:0000256" key="17">
    <source>
        <dbReference type="RuleBase" id="RU000456"/>
    </source>
</evidence>
<feature type="transmembrane region" description="Helical" evidence="20">
    <location>
        <begin position="114"/>
        <end position="132"/>
    </location>
</feature>
<dbReference type="RefSeq" id="WP_023493031.1">
    <property type="nucleotide sequence ID" value="NZ_AYLO01000006.1"/>
</dbReference>
<comment type="similarity">
    <text evidence="2 17">Belongs to the cytochrome c oxidase subunit 2 family.</text>
</comment>
<dbReference type="InterPro" id="IPR011759">
    <property type="entry name" value="Cyt_c_oxidase_su2_TM_dom"/>
</dbReference>
<evidence type="ECO:0000259" key="22">
    <source>
        <dbReference type="PROSITE" id="PS50857"/>
    </source>
</evidence>
<evidence type="ECO:0000256" key="2">
    <source>
        <dbReference type="ARBA" id="ARBA00007866"/>
    </source>
</evidence>
<evidence type="ECO:0000256" key="1">
    <source>
        <dbReference type="ARBA" id="ARBA00004141"/>
    </source>
</evidence>
<keyword evidence="25" id="KW-0560">Oxidoreductase</keyword>
<dbReference type="GO" id="GO:0004129">
    <property type="term" value="F:cytochrome-c oxidase activity"/>
    <property type="evidence" value="ECO:0007669"/>
    <property type="project" value="UniProtKB-EC"/>
</dbReference>
<evidence type="ECO:0000256" key="16">
    <source>
        <dbReference type="PROSITE-ProRule" id="PRU00433"/>
    </source>
</evidence>
<evidence type="ECO:0000256" key="5">
    <source>
        <dbReference type="ARBA" id="ARBA00022660"/>
    </source>
</evidence>
<keyword evidence="6 17" id="KW-0812">Transmembrane</keyword>
<feature type="region of interest" description="Disordered" evidence="19">
    <location>
        <begin position="405"/>
        <end position="451"/>
    </location>
</feature>
<keyword evidence="3 17" id="KW-0813">Transport</keyword>
<dbReference type="SUPFAM" id="SSF49503">
    <property type="entry name" value="Cupredoxins"/>
    <property type="match status" value="1"/>
</dbReference>
<dbReference type="InterPro" id="IPR014222">
    <property type="entry name" value="Cyt_c_oxidase_su2"/>
</dbReference>
<dbReference type="Gene3D" id="1.10.287.90">
    <property type="match status" value="1"/>
</dbReference>
<evidence type="ECO:0000256" key="15">
    <source>
        <dbReference type="ARBA" id="ARBA00047816"/>
    </source>
</evidence>
<dbReference type="InterPro" id="IPR036909">
    <property type="entry name" value="Cyt_c-like_dom_sf"/>
</dbReference>
<dbReference type="PANTHER" id="PTHR22888:SF9">
    <property type="entry name" value="CYTOCHROME C OXIDASE SUBUNIT 2"/>
    <property type="match status" value="1"/>
</dbReference>
<keyword evidence="26" id="KW-1185">Reference proteome</keyword>
<dbReference type="InterPro" id="IPR009056">
    <property type="entry name" value="Cyt_c-like_dom"/>
</dbReference>
<evidence type="ECO:0000256" key="4">
    <source>
        <dbReference type="ARBA" id="ARBA00022617"/>
    </source>
</evidence>
<comment type="catalytic activity">
    <reaction evidence="15 18">
        <text>4 Fe(II)-[cytochrome c] + O2 + 8 H(+)(in) = 4 Fe(III)-[cytochrome c] + 2 H2O + 4 H(+)(out)</text>
        <dbReference type="Rhea" id="RHEA:11436"/>
        <dbReference type="Rhea" id="RHEA-COMP:10350"/>
        <dbReference type="Rhea" id="RHEA-COMP:14399"/>
        <dbReference type="ChEBI" id="CHEBI:15377"/>
        <dbReference type="ChEBI" id="CHEBI:15378"/>
        <dbReference type="ChEBI" id="CHEBI:15379"/>
        <dbReference type="ChEBI" id="CHEBI:29033"/>
        <dbReference type="ChEBI" id="CHEBI:29034"/>
        <dbReference type="EC" id="7.1.1.9"/>
    </reaction>
</comment>
<keyword evidence="21" id="KW-0732">Signal</keyword>
<keyword evidence="13 20" id="KW-0472">Membrane</keyword>
<feature type="region of interest" description="Disordered" evidence="19">
    <location>
        <begin position="463"/>
        <end position="489"/>
    </location>
</feature>
<keyword evidence="8" id="KW-1278">Translocase</keyword>
<dbReference type="InterPro" id="IPR045187">
    <property type="entry name" value="CcO_II"/>
</dbReference>
<dbReference type="PRINTS" id="PR01166">
    <property type="entry name" value="CYCOXIDASEII"/>
</dbReference>
<dbReference type="GO" id="GO:0005507">
    <property type="term" value="F:copper ion binding"/>
    <property type="evidence" value="ECO:0007669"/>
    <property type="project" value="InterPro"/>
</dbReference>
<dbReference type="Gene3D" id="1.10.760.10">
    <property type="entry name" value="Cytochrome c-like domain"/>
    <property type="match status" value="2"/>
</dbReference>
<dbReference type="Pfam" id="PF13442">
    <property type="entry name" value="Cytochrome_CBB3"/>
    <property type="match status" value="2"/>
</dbReference>